<protein>
    <submittedName>
        <fullName evidence="2">Uncharacterized protein</fullName>
    </submittedName>
</protein>
<evidence type="ECO:0000313" key="2">
    <source>
        <dbReference type="EMBL" id="RKO91604.1"/>
    </source>
</evidence>
<feature type="region of interest" description="Disordered" evidence="1">
    <location>
        <begin position="108"/>
        <end position="131"/>
    </location>
</feature>
<dbReference type="Proteomes" id="UP000269721">
    <property type="component" value="Unassembled WGS sequence"/>
</dbReference>
<evidence type="ECO:0000256" key="1">
    <source>
        <dbReference type="SAM" id="MobiDB-lite"/>
    </source>
</evidence>
<dbReference type="AlphaFoldDB" id="A0A4P9WG04"/>
<accession>A0A4P9WG04</accession>
<dbReference type="EMBL" id="KZ994992">
    <property type="protein sequence ID" value="RKO91604.1"/>
    <property type="molecule type" value="Genomic_DNA"/>
</dbReference>
<proteinExistence type="predicted"/>
<organism evidence="2 3">
    <name type="scientific">Blyttiomyces helicus</name>
    <dbReference type="NCBI Taxonomy" id="388810"/>
    <lineage>
        <taxon>Eukaryota</taxon>
        <taxon>Fungi</taxon>
        <taxon>Fungi incertae sedis</taxon>
        <taxon>Chytridiomycota</taxon>
        <taxon>Chytridiomycota incertae sedis</taxon>
        <taxon>Chytridiomycetes</taxon>
        <taxon>Chytridiomycetes incertae sedis</taxon>
        <taxon>Blyttiomyces</taxon>
    </lineage>
</organism>
<keyword evidence="3" id="KW-1185">Reference proteome</keyword>
<evidence type="ECO:0000313" key="3">
    <source>
        <dbReference type="Proteomes" id="UP000269721"/>
    </source>
</evidence>
<sequence>MEHIRKWAPSLALGLTRAGFMVKAPDIFLRLRHAGGSGEGLGSVRAFASGSATQATSDGNFDRTLPCPGKLLAAGSEHLRGLSIFGTFFALPRAAYFHYLHVDDEAADADRPGRRRPTKGGDSHAQVNSPSRADTCRLVGRLARTAVRQSAAGSTIQISASVVESLWESARRQTLQPSYETYRKESSRRLLQGSDSNATPLTAWIMGFSSAGLATDWADHSPDLAAAQREASTASLSVSGAPFLVGASELEYGNDPWAVIQCLQRGGGTDAGERRKDRPRAWWRSSRGLFSAYAGRALGYIVEEIPPMSQLKFDDIELSFFDRRRKKLVRTRVHYANWRQGAETGLCSRAQLG</sequence>
<reference evidence="3" key="1">
    <citation type="journal article" date="2018" name="Nat. Microbiol.">
        <title>Leveraging single-cell genomics to expand the fungal tree of life.</title>
        <authorList>
            <person name="Ahrendt S.R."/>
            <person name="Quandt C.A."/>
            <person name="Ciobanu D."/>
            <person name="Clum A."/>
            <person name="Salamov A."/>
            <person name="Andreopoulos B."/>
            <person name="Cheng J.F."/>
            <person name="Woyke T."/>
            <person name="Pelin A."/>
            <person name="Henrissat B."/>
            <person name="Reynolds N.K."/>
            <person name="Benny G.L."/>
            <person name="Smith M.E."/>
            <person name="James T.Y."/>
            <person name="Grigoriev I.V."/>
        </authorList>
    </citation>
    <scope>NUCLEOTIDE SEQUENCE [LARGE SCALE GENOMIC DNA]</scope>
</reference>
<name>A0A4P9WG04_9FUNG</name>
<gene>
    <name evidence="2" type="ORF">BDK51DRAFT_52366</name>
</gene>